<dbReference type="Gene3D" id="4.10.60.10">
    <property type="entry name" value="Zinc finger, CCHC-type"/>
    <property type="match status" value="2"/>
</dbReference>
<feature type="region of interest" description="Disordered" evidence="6">
    <location>
        <begin position="1"/>
        <end position="44"/>
    </location>
</feature>
<dbReference type="KEGG" id="cin:779007"/>
<dbReference type="PROSITE" id="PS50158">
    <property type="entry name" value="ZF_CCHC"/>
    <property type="match status" value="2"/>
</dbReference>
<dbReference type="GO" id="GO:0003676">
    <property type="term" value="F:nucleic acid binding"/>
    <property type="evidence" value="ECO:0007669"/>
    <property type="project" value="InterPro"/>
</dbReference>
<feature type="domain" description="CCHC-type" evidence="7">
    <location>
        <begin position="74"/>
        <end position="88"/>
    </location>
</feature>
<dbReference type="InterPro" id="IPR036875">
    <property type="entry name" value="Znf_CCHC_sf"/>
</dbReference>
<feature type="compositionally biased region" description="Basic and acidic residues" evidence="6">
    <location>
        <begin position="13"/>
        <end position="24"/>
    </location>
</feature>
<dbReference type="OrthoDB" id="3863715at2759"/>
<sequence length="222" mass="25178">MTRFARGGPHQKPLHEASAWKDIQKQAQSNQHDDKSCQYSSQQKLAMDVAVKKDKRRDNRRIKRIRKKEAKKVCFHCRMPGHGMADCPAVKNDMEQGTDICFKCGSTEHLSNVCSVKVPAGKEFLFAKCFVCGETGHLSKACPDNPRGLYPDGGSCQLCGSVEHYKKDCPDRPVKDEITVYRNIIGRHANKQHISIDEEMSLYEDADTIKKTKLKTHKIVKF</sequence>
<dbReference type="FunFam" id="4.10.60.10:FF:000091">
    <property type="entry name" value="Zinc finger CCHC-type-containing 9"/>
    <property type="match status" value="1"/>
</dbReference>
<organism evidence="8">
    <name type="scientific">Ciona intestinalis</name>
    <name type="common">Transparent sea squirt</name>
    <name type="synonym">Ascidia intestinalis</name>
    <dbReference type="NCBI Taxonomy" id="7719"/>
    <lineage>
        <taxon>Eukaryota</taxon>
        <taxon>Metazoa</taxon>
        <taxon>Chordata</taxon>
        <taxon>Tunicata</taxon>
        <taxon>Ascidiacea</taxon>
        <taxon>Phlebobranchia</taxon>
        <taxon>Cionidae</taxon>
        <taxon>Ciona</taxon>
    </lineage>
</organism>
<dbReference type="SMART" id="SM00343">
    <property type="entry name" value="ZnF_C2HC"/>
    <property type="match status" value="4"/>
</dbReference>
<evidence type="ECO:0000256" key="6">
    <source>
        <dbReference type="SAM" id="MobiDB-lite"/>
    </source>
</evidence>
<accession>A0A1W2VP35</accession>
<dbReference type="PANTHER" id="PTHR46242:SF1">
    <property type="entry name" value="ZINC FINGER CCHC DOMAIN-CONTAINING PROTEIN 9"/>
    <property type="match status" value="1"/>
</dbReference>
<proteinExistence type="evidence at transcript level"/>
<dbReference type="PANTHER" id="PTHR46242">
    <property type="entry name" value="ZINC FINGER CCHC DOMAIN-CONTAINING PROTEIN 9 ZCCHC9"/>
    <property type="match status" value="1"/>
</dbReference>
<dbReference type="GO" id="GO:0008270">
    <property type="term" value="F:zinc ion binding"/>
    <property type="evidence" value="ECO:0007669"/>
    <property type="project" value="UniProtKB-KW"/>
</dbReference>
<evidence type="ECO:0000256" key="3">
    <source>
        <dbReference type="ARBA" id="ARBA00022771"/>
    </source>
</evidence>
<accession>Q1RPX3</accession>
<dbReference type="Pfam" id="PF00098">
    <property type="entry name" value="zf-CCHC"/>
    <property type="match status" value="3"/>
</dbReference>
<evidence type="ECO:0000256" key="5">
    <source>
        <dbReference type="PROSITE-ProRule" id="PRU00047"/>
    </source>
</evidence>
<evidence type="ECO:0000259" key="7">
    <source>
        <dbReference type="PROSITE" id="PS50158"/>
    </source>
</evidence>
<protein>
    <submittedName>
        <fullName evidence="8">Zinc finger protein</fullName>
    </submittedName>
</protein>
<keyword evidence="1" id="KW-0479">Metal-binding</keyword>
<dbReference type="SUPFAM" id="SSF57756">
    <property type="entry name" value="Retrovirus zinc finger-like domains"/>
    <property type="match status" value="2"/>
</dbReference>
<dbReference type="InterPro" id="IPR001878">
    <property type="entry name" value="Znf_CCHC"/>
</dbReference>
<evidence type="ECO:0000256" key="1">
    <source>
        <dbReference type="ARBA" id="ARBA00022723"/>
    </source>
</evidence>
<dbReference type="EMBL" id="AK222430">
    <property type="protein sequence ID" value="BAE93312.1"/>
    <property type="molecule type" value="mRNA"/>
</dbReference>
<keyword evidence="4" id="KW-0862">Zinc</keyword>
<reference evidence="8" key="1">
    <citation type="journal article" date="2006" name="Dev. Biol.">
        <title>Systematic analysis of embryonic expression profiles of zinc finger genes in Ciona intestinalis.</title>
        <authorList>
            <person name="Miwata K."/>
            <person name="Chiba T."/>
            <person name="Horii R."/>
            <person name="Yamada L."/>
            <person name="Kubo A."/>
            <person name="Miyamura D."/>
            <person name="Satoh N."/>
            <person name="Satou Y."/>
        </authorList>
    </citation>
    <scope>NUCLEOTIDE SEQUENCE</scope>
</reference>
<dbReference type="InterPro" id="IPR042246">
    <property type="entry name" value="ZCCHC9"/>
</dbReference>
<name>Q1RPX3_CIOIN</name>
<evidence type="ECO:0000256" key="4">
    <source>
        <dbReference type="ARBA" id="ARBA00022833"/>
    </source>
</evidence>
<gene>
    <name evidence="8" type="primary">Ci-ZF(CCHC)-16</name>
</gene>
<keyword evidence="3 5" id="KW-0863">Zinc-finger</keyword>
<feature type="domain" description="CCHC-type" evidence="7">
    <location>
        <begin position="128"/>
        <end position="144"/>
    </location>
</feature>
<keyword evidence="2" id="KW-0677">Repeat</keyword>
<dbReference type="AlphaFoldDB" id="Q1RPX3"/>
<evidence type="ECO:0000256" key="2">
    <source>
        <dbReference type="ARBA" id="ARBA00022737"/>
    </source>
</evidence>
<evidence type="ECO:0000313" key="8">
    <source>
        <dbReference type="EMBL" id="BAE93312.1"/>
    </source>
</evidence>